<organism evidence="2 3">
    <name type="scientific">Streptomyces alboflavus</name>
    <dbReference type="NCBI Taxonomy" id="67267"/>
    <lineage>
        <taxon>Bacteria</taxon>
        <taxon>Bacillati</taxon>
        <taxon>Actinomycetota</taxon>
        <taxon>Actinomycetes</taxon>
        <taxon>Kitasatosporales</taxon>
        <taxon>Streptomycetaceae</taxon>
        <taxon>Streptomyces</taxon>
    </lineage>
</organism>
<sequence length="33" mass="3499">MPPGLDTEALLALADGHHARTPRPPPARPVGTW</sequence>
<proteinExistence type="predicted"/>
<name>A0A1Z1WS60_9ACTN</name>
<feature type="region of interest" description="Disordered" evidence="1">
    <location>
        <begin position="14"/>
        <end position="33"/>
    </location>
</feature>
<dbReference type="AlphaFoldDB" id="A0A1Z1WS60"/>
<dbReference type="EMBL" id="CP021748">
    <property type="protein sequence ID" value="ARX89270.1"/>
    <property type="molecule type" value="Genomic_DNA"/>
</dbReference>
<reference evidence="2 3" key="1">
    <citation type="submission" date="2017-05" db="EMBL/GenBank/DDBJ databases">
        <title>Streptomyces alboflavus Genome sequencing and assembly.</title>
        <authorList>
            <person name="Wang Y."/>
            <person name="Du B."/>
            <person name="Ding Y."/>
            <person name="Liu H."/>
            <person name="Hou Q."/>
            <person name="Liu K."/>
            <person name="Wang C."/>
            <person name="Yao L."/>
        </authorList>
    </citation>
    <scope>NUCLEOTIDE SEQUENCE [LARGE SCALE GENOMIC DNA]</scope>
    <source>
        <strain evidence="2 3">MDJK44</strain>
    </source>
</reference>
<dbReference type="KEGG" id="salf:SMD44_08757"/>
<dbReference type="Proteomes" id="UP000195880">
    <property type="component" value="Chromosome"/>
</dbReference>
<evidence type="ECO:0000256" key="1">
    <source>
        <dbReference type="SAM" id="MobiDB-lite"/>
    </source>
</evidence>
<evidence type="ECO:0000313" key="2">
    <source>
        <dbReference type="EMBL" id="ARX89270.1"/>
    </source>
</evidence>
<feature type="compositionally biased region" description="Pro residues" evidence="1">
    <location>
        <begin position="22"/>
        <end position="33"/>
    </location>
</feature>
<gene>
    <name evidence="2" type="ORF">SMD44_08757</name>
</gene>
<protein>
    <submittedName>
        <fullName evidence="2">Uncharacterized protein</fullName>
    </submittedName>
</protein>
<evidence type="ECO:0000313" key="3">
    <source>
        <dbReference type="Proteomes" id="UP000195880"/>
    </source>
</evidence>
<keyword evidence="3" id="KW-1185">Reference proteome</keyword>
<accession>A0A1Z1WS60</accession>